<feature type="region of interest" description="Disordered" evidence="1">
    <location>
        <begin position="1"/>
        <end position="81"/>
    </location>
</feature>
<feature type="compositionally biased region" description="Gly residues" evidence="1">
    <location>
        <begin position="7"/>
        <end position="39"/>
    </location>
</feature>
<protein>
    <submittedName>
        <fullName evidence="2">Uncharacterized protein</fullName>
    </submittedName>
</protein>
<evidence type="ECO:0000256" key="1">
    <source>
        <dbReference type="SAM" id="MobiDB-lite"/>
    </source>
</evidence>
<gene>
    <name evidence="2" type="ORF">Tci_021932</name>
</gene>
<accession>A0A6L2KPZ2</accession>
<evidence type="ECO:0000313" key="2">
    <source>
        <dbReference type="EMBL" id="GEU49954.1"/>
    </source>
</evidence>
<organism evidence="2">
    <name type="scientific">Tanacetum cinerariifolium</name>
    <name type="common">Dalmatian daisy</name>
    <name type="synonym">Chrysanthemum cinerariifolium</name>
    <dbReference type="NCBI Taxonomy" id="118510"/>
    <lineage>
        <taxon>Eukaryota</taxon>
        <taxon>Viridiplantae</taxon>
        <taxon>Streptophyta</taxon>
        <taxon>Embryophyta</taxon>
        <taxon>Tracheophyta</taxon>
        <taxon>Spermatophyta</taxon>
        <taxon>Magnoliopsida</taxon>
        <taxon>eudicotyledons</taxon>
        <taxon>Gunneridae</taxon>
        <taxon>Pentapetalae</taxon>
        <taxon>asterids</taxon>
        <taxon>campanulids</taxon>
        <taxon>Asterales</taxon>
        <taxon>Asteraceae</taxon>
        <taxon>Asteroideae</taxon>
        <taxon>Anthemideae</taxon>
        <taxon>Anthemidinae</taxon>
        <taxon>Tanacetum</taxon>
    </lineage>
</organism>
<proteinExistence type="predicted"/>
<dbReference type="EMBL" id="BKCJ010002642">
    <property type="protein sequence ID" value="GEU49954.1"/>
    <property type="molecule type" value="Genomic_DNA"/>
</dbReference>
<feature type="compositionally biased region" description="Low complexity" evidence="1">
    <location>
        <begin position="67"/>
        <end position="76"/>
    </location>
</feature>
<dbReference type="AlphaFoldDB" id="A0A6L2KPZ2"/>
<comment type="caution">
    <text evidence="2">The sequence shown here is derived from an EMBL/GenBank/DDBJ whole genome shotgun (WGS) entry which is preliminary data.</text>
</comment>
<name>A0A6L2KPZ2_TANCI</name>
<reference evidence="2" key="1">
    <citation type="journal article" date="2019" name="Sci. Rep.">
        <title>Draft genome of Tanacetum cinerariifolium, the natural source of mosquito coil.</title>
        <authorList>
            <person name="Yamashiro T."/>
            <person name="Shiraishi A."/>
            <person name="Satake H."/>
            <person name="Nakayama K."/>
        </authorList>
    </citation>
    <scope>NUCLEOTIDE SEQUENCE</scope>
</reference>
<sequence>MFFLRSTGGGMNSDAGSGGSGGDGNGNDVGIDGGSGDDGSAGAAKHLARHSSAKGGDGDTSYDDGGVDSSVSNGHVSSEEGTCKGAEAKLGELIELLAVDQRYVVVKDVNQKPFLYPMVRNLSSHSVAFHVREKWKNLNLDVSLVALSACGGARNLMRSSLDFNKKFYNSLGRAPNRCSSSIGKTLEVVIVHSRNRLGRLDHGSFEISFMLVTVINQKMESKDMVYSLQRLRVREKEMKEECNKNLRGCESYVKMLNPGTYEYTNERAFEVLFGEKFDSFKEVFVHNIDQLEKQVTKRNFMSVIPRHAW</sequence>